<dbReference type="PANTHER" id="PTHR42754">
    <property type="entry name" value="ENDOGLUCANASE"/>
    <property type="match status" value="1"/>
</dbReference>
<accession>A0A2H0XVG3</accession>
<dbReference type="InterPro" id="IPR021655">
    <property type="entry name" value="Put_metal-bd"/>
</dbReference>
<dbReference type="Pfam" id="PF11617">
    <property type="entry name" value="Cu-binding_MopE"/>
    <property type="match status" value="2"/>
</dbReference>
<gene>
    <name evidence="1" type="ORF">COT42_09095</name>
</gene>
<dbReference type="AlphaFoldDB" id="A0A2H0XVG3"/>
<dbReference type="Proteomes" id="UP000231343">
    <property type="component" value="Unassembled WGS sequence"/>
</dbReference>
<name>A0A2H0XVG3_UNCSA</name>
<organism evidence="1 2">
    <name type="scientific">Candidatus Saganbacteria bacterium CG08_land_8_20_14_0_20_45_16</name>
    <dbReference type="NCBI Taxonomy" id="2014293"/>
    <lineage>
        <taxon>Bacteria</taxon>
        <taxon>Bacillati</taxon>
        <taxon>Saganbacteria</taxon>
    </lineage>
</organism>
<evidence type="ECO:0000313" key="1">
    <source>
        <dbReference type="EMBL" id="PIS28128.1"/>
    </source>
</evidence>
<dbReference type="InterPro" id="IPR011047">
    <property type="entry name" value="Quinoprotein_ADH-like_sf"/>
</dbReference>
<evidence type="ECO:0000313" key="2">
    <source>
        <dbReference type="Proteomes" id="UP000231343"/>
    </source>
</evidence>
<dbReference type="EMBL" id="PEYM01000148">
    <property type="protein sequence ID" value="PIS28128.1"/>
    <property type="molecule type" value="Genomic_DNA"/>
</dbReference>
<comment type="caution">
    <text evidence="1">The sequence shown here is derived from an EMBL/GenBank/DDBJ whole genome shotgun (WGS) entry which is preliminary data.</text>
</comment>
<protein>
    <submittedName>
        <fullName evidence="1">Uncharacterized protein</fullName>
    </submittedName>
</protein>
<dbReference type="PANTHER" id="PTHR42754:SF1">
    <property type="entry name" value="LIPOPROTEIN"/>
    <property type="match status" value="1"/>
</dbReference>
<reference evidence="1 2" key="1">
    <citation type="submission" date="2017-09" db="EMBL/GenBank/DDBJ databases">
        <title>Depth-based differentiation of microbial function through sediment-hosted aquifers and enrichment of novel symbionts in the deep terrestrial subsurface.</title>
        <authorList>
            <person name="Probst A.J."/>
            <person name="Ladd B."/>
            <person name="Jarett J.K."/>
            <person name="Geller-Mcgrath D.E."/>
            <person name="Sieber C.M."/>
            <person name="Emerson J.B."/>
            <person name="Anantharaman K."/>
            <person name="Thomas B.C."/>
            <person name="Malmstrom R."/>
            <person name="Stieglmeier M."/>
            <person name="Klingl A."/>
            <person name="Woyke T."/>
            <person name="Ryan C.M."/>
            <person name="Banfield J.F."/>
        </authorList>
    </citation>
    <scope>NUCLEOTIDE SEQUENCE [LARGE SCALE GENOMIC DNA]</scope>
    <source>
        <strain evidence="1">CG08_land_8_20_14_0_20_45_16</strain>
    </source>
</reference>
<proteinExistence type="predicted"/>
<dbReference type="SUPFAM" id="SSF50998">
    <property type="entry name" value="Quinoprotein alcohol dehydrogenase-like"/>
    <property type="match status" value="1"/>
</dbReference>
<sequence length="567" mass="61111">MEIFGLKLNFNNVSNSLSSIGSAVNALWAEIFGEYAYLLPLACSSFVIGGMHDHDAGGDADQVVTDTGPYDSGSDADGTNLNCVIGERLTNYDGPEGTEGVGICQPQILECQLVEGEATYVEIRPEIQPQTEEIDNGVDENCDGHDDECRVGQSRDFYTGPEGTEGIGICRAGREECRLGGTWARYVEARAEVTPEEEEICGDGLDNDCLGDSPGELWLQFYGSSSRNGIYSVEQISGGFVVAGEQYNSATRYSQAWVATTDEAGNVLRGIFISRELALYMYPFQATSIRRTDDRGFILTTDGLDARLIKTNSSLLEEWHIDFGDNFTGNSVVQLTGGGYVVAGYASSVESGMNYPAWLFRSSESGAQVWSQNFFSSGYYDSTGNCVLSARDGGVVFAGTSYQVSGGATTDGDAWVVKANSDGAEVWRYLIRGGFAQLNYVAATNDGGYIAAGSQASAGGANRMLLVKLNAAGGEEWSNNYGIGSWLSSGVFVREITSEGFIAVGDCDNNVCFLKVDSEGIEEWRRVFEMSDDHFVRAAGSASNNELIVAGHINLFENGFLERFCLE</sequence>